<protein>
    <submittedName>
        <fullName evidence="1">Uncharacterized protein</fullName>
    </submittedName>
</protein>
<keyword evidence="2" id="KW-1185">Reference proteome</keyword>
<sequence length="124" mass="13889">MSEQQRSELADSHVTYDEYQAAFTRFVVCLEAGGFVVEKVGESNQVIDYRIPEAASKGGTSSRCYDREFRQVDARWQVSREDTSAQAARFRDCLVAAGIEPRATEREMYDQLIAAHIDTVACVG</sequence>
<evidence type="ECO:0000313" key="1">
    <source>
        <dbReference type="EMBL" id="NYD75603.1"/>
    </source>
</evidence>
<proteinExistence type="predicted"/>
<dbReference type="AlphaFoldDB" id="A0A852T456"/>
<dbReference type="RefSeq" id="WP_179457471.1">
    <property type="nucleotide sequence ID" value="NZ_BAAAPX010000001.1"/>
</dbReference>
<organism evidence="1 2">
    <name type="scientific">Leifsonia soli</name>
    <dbReference type="NCBI Taxonomy" id="582665"/>
    <lineage>
        <taxon>Bacteria</taxon>
        <taxon>Bacillati</taxon>
        <taxon>Actinomycetota</taxon>
        <taxon>Actinomycetes</taxon>
        <taxon>Micrococcales</taxon>
        <taxon>Microbacteriaceae</taxon>
        <taxon>Leifsonia</taxon>
    </lineage>
</organism>
<reference evidence="1 2" key="1">
    <citation type="submission" date="2020-07" db="EMBL/GenBank/DDBJ databases">
        <title>Sequencing the genomes of 1000 actinobacteria strains.</title>
        <authorList>
            <person name="Klenk H.-P."/>
        </authorList>
    </citation>
    <scope>NUCLEOTIDE SEQUENCE [LARGE SCALE GENOMIC DNA]</scope>
    <source>
        <strain evidence="1 2">DSM 23871</strain>
    </source>
</reference>
<dbReference type="EMBL" id="JACCBJ010000001">
    <property type="protein sequence ID" value="NYD75603.1"/>
    <property type="molecule type" value="Genomic_DNA"/>
</dbReference>
<gene>
    <name evidence="1" type="ORF">BJ963_003122</name>
</gene>
<evidence type="ECO:0000313" key="2">
    <source>
        <dbReference type="Proteomes" id="UP000589620"/>
    </source>
</evidence>
<dbReference type="Proteomes" id="UP000589620">
    <property type="component" value="Unassembled WGS sequence"/>
</dbReference>
<accession>A0A852T456</accession>
<name>A0A852T456_9MICO</name>
<comment type="caution">
    <text evidence="1">The sequence shown here is derived from an EMBL/GenBank/DDBJ whole genome shotgun (WGS) entry which is preliminary data.</text>
</comment>